<name>A0A8H5M4F8_9AGAR</name>
<dbReference type="GO" id="GO:0016747">
    <property type="term" value="F:acyltransferase activity, transferring groups other than amino-acyl groups"/>
    <property type="evidence" value="ECO:0007669"/>
    <property type="project" value="InterPro"/>
</dbReference>
<evidence type="ECO:0000256" key="1">
    <source>
        <dbReference type="SAM" id="MobiDB-lite"/>
    </source>
</evidence>
<sequence length="233" mass="26036">MSAYGSMKRSTADGSPLPTKLWPVKPASDKDHYVTTHHLTLSAARHLEGLLDHLNALFAKEVDDGLTYPQEGDIDRSAFEDYFFSADVFVGIVGGTGQLDRREGEIEIDVDTARSGRSWDECVAGFYYIKPNYPGRSSHICNAGFVVPPIHRGKGYGSVLAKSYVDHAPRLGYQASVFNLVYVNNFASIKLWERLNFTKAGLIPRAGRLKRRDGQGEEYVDAFVFYKSFIEKD</sequence>
<dbReference type="InterPro" id="IPR052742">
    <property type="entry name" value="Mito_N-acetyltransferase"/>
</dbReference>
<comment type="caution">
    <text evidence="3">The sequence shown here is derived from an EMBL/GenBank/DDBJ whole genome shotgun (WGS) entry which is preliminary data.</text>
</comment>
<dbReference type="InterPro" id="IPR000182">
    <property type="entry name" value="GNAT_dom"/>
</dbReference>
<dbReference type="PROSITE" id="PS51186">
    <property type="entry name" value="GNAT"/>
    <property type="match status" value="1"/>
</dbReference>
<dbReference type="EMBL" id="JAACJP010000013">
    <property type="protein sequence ID" value="KAF5380349.1"/>
    <property type="molecule type" value="Genomic_DNA"/>
</dbReference>
<dbReference type="Gene3D" id="3.40.630.30">
    <property type="match status" value="1"/>
</dbReference>
<accession>A0A8H5M4F8</accession>
<dbReference type="PANTHER" id="PTHR43138">
    <property type="entry name" value="ACETYLTRANSFERASE, GNAT FAMILY"/>
    <property type="match status" value="1"/>
</dbReference>
<organism evidence="3 4">
    <name type="scientific">Tricholomella constricta</name>
    <dbReference type="NCBI Taxonomy" id="117010"/>
    <lineage>
        <taxon>Eukaryota</taxon>
        <taxon>Fungi</taxon>
        <taxon>Dikarya</taxon>
        <taxon>Basidiomycota</taxon>
        <taxon>Agaricomycotina</taxon>
        <taxon>Agaricomycetes</taxon>
        <taxon>Agaricomycetidae</taxon>
        <taxon>Agaricales</taxon>
        <taxon>Tricholomatineae</taxon>
        <taxon>Lyophyllaceae</taxon>
        <taxon>Tricholomella</taxon>
    </lineage>
</organism>
<evidence type="ECO:0000313" key="3">
    <source>
        <dbReference type="EMBL" id="KAF5380349.1"/>
    </source>
</evidence>
<dbReference type="AlphaFoldDB" id="A0A8H5M4F8"/>
<dbReference type="OrthoDB" id="10264707at2759"/>
<evidence type="ECO:0000313" key="4">
    <source>
        <dbReference type="Proteomes" id="UP000565441"/>
    </source>
</evidence>
<dbReference type="Pfam" id="PF00583">
    <property type="entry name" value="Acetyltransf_1"/>
    <property type="match status" value="1"/>
</dbReference>
<dbReference type="Proteomes" id="UP000565441">
    <property type="component" value="Unassembled WGS sequence"/>
</dbReference>
<dbReference type="PANTHER" id="PTHR43138:SF1">
    <property type="entry name" value="N-ACETYLTRANSFERASE ACA1"/>
    <property type="match status" value="1"/>
</dbReference>
<dbReference type="InterPro" id="IPR016181">
    <property type="entry name" value="Acyl_CoA_acyltransferase"/>
</dbReference>
<feature type="region of interest" description="Disordered" evidence="1">
    <location>
        <begin position="1"/>
        <end position="21"/>
    </location>
</feature>
<evidence type="ECO:0000259" key="2">
    <source>
        <dbReference type="PROSITE" id="PS51186"/>
    </source>
</evidence>
<proteinExistence type="predicted"/>
<protein>
    <recommendedName>
        <fullName evidence="2">N-acetyltransferase domain-containing protein</fullName>
    </recommendedName>
</protein>
<gene>
    <name evidence="3" type="ORF">D9615_004698</name>
</gene>
<feature type="domain" description="N-acetyltransferase" evidence="2">
    <location>
        <begin position="66"/>
        <end position="230"/>
    </location>
</feature>
<dbReference type="SUPFAM" id="SSF55729">
    <property type="entry name" value="Acyl-CoA N-acyltransferases (Nat)"/>
    <property type="match status" value="1"/>
</dbReference>
<reference evidence="3 4" key="1">
    <citation type="journal article" date="2020" name="ISME J.">
        <title>Uncovering the hidden diversity of litter-decomposition mechanisms in mushroom-forming fungi.</title>
        <authorList>
            <person name="Floudas D."/>
            <person name="Bentzer J."/>
            <person name="Ahren D."/>
            <person name="Johansson T."/>
            <person name="Persson P."/>
            <person name="Tunlid A."/>
        </authorList>
    </citation>
    <scope>NUCLEOTIDE SEQUENCE [LARGE SCALE GENOMIC DNA]</scope>
    <source>
        <strain evidence="3 4">CBS 661.87</strain>
    </source>
</reference>
<dbReference type="GO" id="GO:0005634">
    <property type="term" value="C:nucleus"/>
    <property type="evidence" value="ECO:0007669"/>
    <property type="project" value="TreeGrafter"/>
</dbReference>
<keyword evidence="4" id="KW-1185">Reference proteome</keyword>